<dbReference type="AlphaFoldDB" id="A0A166Y167"/>
<dbReference type="STRING" id="1081105.A0A166Y167"/>
<proteinExistence type="predicted"/>
<organism evidence="1 2">
    <name type="scientific">Metarhizium rileyi (strain RCEF 4871)</name>
    <name type="common">Nomuraea rileyi</name>
    <dbReference type="NCBI Taxonomy" id="1649241"/>
    <lineage>
        <taxon>Eukaryota</taxon>
        <taxon>Fungi</taxon>
        <taxon>Dikarya</taxon>
        <taxon>Ascomycota</taxon>
        <taxon>Pezizomycotina</taxon>
        <taxon>Sordariomycetes</taxon>
        <taxon>Hypocreomycetidae</taxon>
        <taxon>Hypocreales</taxon>
        <taxon>Clavicipitaceae</taxon>
        <taxon>Metarhizium</taxon>
    </lineage>
</organism>
<protein>
    <submittedName>
        <fullName evidence="1">Uncharacterized protein</fullName>
    </submittedName>
</protein>
<name>A0A166Y167_METRR</name>
<comment type="caution">
    <text evidence="1">The sequence shown here is derived from an EMBL/GenBank/DDBJ whole genome shotgun (WGS) entry which is preliminary data.</text>
</comment>
<gene>
    <name evidence="1" type="ORF">NOR_07493</name>
</gene>
<dbReference type="EMBL" id="AZHC01000035">
    <property type="protein sequence ID" value="OAA36414.1"/>
    <property type="molecule type" value="Genomic_DNA"/>
</dbReference>
<evidence type="ECO:0000313" key="1">
    <source>
        <dbReference type="EMBL" id="OAA36414.1"/>
    </source>
</evidence>
<keyword evidence="2" id="KW-1185">Reference proteome</keyword>
<evidence type="ECO:0000313" key="2">
    <source>
        <dbReference type="Proteomes" id="UP000243498"/>
    </source>
</evidence>
<dbReference type="Proteomes" id="UP000243498">
    <property type="component" value="Unassembled WGS sequence"/>
</dbReference>
<sequence>MSGSRAENGAPGAKYFGRDDPFELQVLQGQSCSAKNAHLGQAAQYLEFIFGDNYAWCGGWALRLRGSERITGDLDIVVQASSATDIWDTLVSHERVTLFYHRQVLEGGGNHFKIFVDADDGQLVCVDVLVAGALTTPQLDAEGVEVIGPVVGVAGTSMKRVISLRWQVRQKLAAGATRRKDSDYIDLQWLCDNYTDEIKLWIKEENEAHRKKFHQWMFDNEFDDERVVVMKECMGL</sequence>
<dbReference type="OrthoDB" id="10066232at2759"/>
<dbReference type="OMA" id="MRETFYA"/>
<reference evidence="1 2" key="1">
    <citation type="journal article" date="2016" name="Genome Biol. Evol.">
        <title>Divergent and convergent evolution of fungal pathogenicity.</title>
        <authorList>
            <person name="Shang Y."/>
            <person name="Xiao G."/>
            <person name="Zheng P."/>
            <person name="Cen K."/>
            <person name="Zhan S."/>
            <person name="Wang C."/>
        </authorList>
    </citation>
    <scope>NUCLEOTIDE SEQUENCE [LARGE SCALE GENOMIC DNA]</scope>
    <source>
        <strain evidence="1 2">RCEF 4871</strain>
    </source>
</reference>
<accession>A0A166Y167</accession>